<dbReference type="GO" id="GO:0005524">
    <property type="term" value="F:ATP binding"/>
    <property type="evidence" value="ECO:0007669"/>
    <property type="project" value="UniProtKB-KW"/>
</dbReference>
<evidence type="ECO:0000256" key="15">
    <source>
        <dbReference type="ARBA" id="ARBA00022741"/>
    </source>
</evidence>
<dbReference type="InterPro" id="IPR006390">
    <property type="entry name" value="DHP_synth_dom"/>
</dbReference>
<protein>
    <recommendedName>
        <fullName evidence="23">Folic acid synthesis protein FOL1</fullName>
        <ecNumber evidence="10">2.5.1.15</ecNumber>
        <ecNumber evidence="12">2.7.6.3</ecNumber>
        <ecNumber evidence="11">4.1.2.25</ecNumber>
    </recommendedName>
    <alternativeName>
        <fullName evidence="24">Folic acid synthesis protein fol1</fullName>
    </alternativeName>
</protein>
<dbReference type="GO" id="GO:0016301">
    <property type="term" value="F:kinase activity"/>
    <property type="evidence" value="ECO:0007669"/>
    <property type="project" value="UniProtKB-KW"/>
</dbReference>
<comment type="similarity">
    <text evidence="9">In the C-terminal section; belongs to the DHPS family.</text>
</comment>
<feature type="compositionally biased region" description="Basic and acidic residues" evidence="25">
    <location>
        <begin position="516"/>
        <end position="534"/>
    </location>
</feature>
<dbReference type="CDD" id="cd00739">
    <property type="entry name" value="DHPS"/>
    <property type="match status" value="1"/>
</dbReference>
<comment type="catalytic activity">
    <reaction evidence="1">
        <text>(7,8-dihydropterin-6-yl)methyl diphosphate + 4-aminobenzoate = 7,8-dihydropteroate + diphosphate</text>
        <dbReference type="Rhea" id="RHEA:19949"/>
        <dbReference type="ChEBI" id="CHEBI:17836"/>
        <dbReference type="ChEBI" id="CHEBI:17839"/>
        <dbReference type="ChEBI" id="CHEBI:33019"/>
        <dbReference type="ChEBI" id="CHEBI:72950"/>
        <dbReference type="EC" id="2.5.1.15"/>
    </reaction>
</comment>
<dbReference type="InterPro" id="IPR000550">
    <property type="entry name" value="Hppk"/>
</dbReference>
<evidence type="ECO:0000256" key="12">
    <source>
        <dbReference type="ARBA" id="ARBA00013253"/>
    </source>
</evidence>
<evidence type="ECO:0000256" key="13">
    <source>
        <dbReference type="ARBA" id="ARBA00022679"/>
    </source>
</evidence>
<dbReference type="PROSITE" id="PS50972">
    <property type="entry name" value="PTERIN_BINDING"/>
    <property type="match status" value="1"/>
</dbReference>
<dbReference type="Proteomes" id="UP001274830">
    <property type="component" value="Unassembled WGS sequence"/>
</dbReference>
<dbReference type="GO" id="GO:0046654">
    <property type="term" value="P:tetrahydrofolate biosynthetic process"/>
    <property type="evidence" value="ECO:0007669"/>
    <property type="project" value="TreeGrafter"/>
</dbReference>
<dbReference type="PROSITE" id="PS00794">
    <property type="entry name" value="HPPK"/>
    <property type="match status" value="1"/>
</dbReference>
<evidence type="ECO:0000256" key="23">
    <source>
        <dbReference type="ARBA" id="ARBA00067568"/>
    </source>
</evidence>
<keyword evidence="18" id="KW-0460">Magnesium</keyword>
<dbReference type="EC" id="2.7.6.3" evidence="12"/>
<name>A0AAE0WUK0_9PEZI</name>
<comment type="pathway">
    <text evidence="7">Cofactor biosynthesis; tetrahydrofolate biosynthesis; 2-amino-4-hydroxy-6-hydroxymethyl-7,8-dihydropteridine diphosphate from 7,8-dihydroneopterin triphosphate: step 4/4.</text>
</comment>
<dbReference type="EC" id="4.1.2.25" evidence="11"/>
<dbReference type="PANTHER" id="PTHR20941:SF1">
    <property type="entry name" value="FOLIC ACID SYNTHESIS PROTEIN FOL1"/>
    <property type="match status" value="1"/>
</dbReference>
<dbReference type="AlphaFoldDB" id="A0AAE0WUK0"/>
<dbReference type="InterPro" id="IPR011005">
    <property type="entry name" value="Dihydropteroate_synth-like_sf"/>
</dbReference>
<dbReference type="InterPro" id="IPR035907">
    <property type="entry name" value="Hppk_sf"/>
</dbReference>
<keyword evidence="14" id="KW-0479">Metal-binding</keyword>
<evidence type="ECO:0000256" key="5">
    <source>
        <dbReference type="ARBA" id="ARBA00004763"/>
    </source>
</evidence>
<comment type="similarity">
    <text evidence="8">In the N-terminal section; belongs to the DHNA family.</text>
</comment>
<keyword evidence="17" id="KW-0067">ATP-binding</keyword>
<keyword evidence="16" id="KW-0418">Kinase</keyword>
<dbReference type="CDD" id="cd00483">
    <property type="entry name" value="HPPK"/>
    <property type="match status" value="1"/>
</dbReference>
<evidence type="ECO:0000256" key="14">
    <source>
        <dbReference type="ARBA" id="ARBA00022723"/>
    </source>
</evidence>
<evidence type="ECO:0000256" key="16">
    <source>
        <dbReference type="ARBA" id="ARBA00022777"/>
    </source>
</evidence>
<dbReference type="SUPFAM" id="SSF51717">
    <property type="entry name" value="Dihydropteroate synthetase-like"/>
    <property type="match status" value="1"/>
</dbReference>
<evidence type="ECO:0000256" key="6">
    <source>
        <dbReference type="ARBA" id="ARBA00005013"/>
    </source>
</evidence>
<evidence type="ECO:0000256" key="3">
    <source>
        <dbReference type="ARBA" id="ARBA00001353"/>
    </source>
</evidence>
<accession>A0AAE0WUK0</accession>
<comment type="catalytic activity">
    <reaction evidence="3">
        <text>7,8-dihydroneopterin = 6-hydroxymethyl-7,8-dihydropterin + glycolaldehyde</text>
        <dbReference type="Rhea" id="RHEA:10540"/>
        <dbReference type="ChEBI" id="CHEBI:17001"/>
        <dbReference type="ChEBI" id="CHEBI:17071"/>
        <dbReference type="ChEBI" id="CHEBI:44841"/>
        <dbReference type="EC" id="4.1.2.25"/>
    </reaction>
</comment>
<keyword evidence="13" id="KW-0808">Transferase</keyword>
<sequence length="1252" mass="136122">MPGPVSPASISSMGMPETIAQFPIAIVARNTAMTSRPTVYVNLPYKREFTMQIADNSLPVNMQCTIRLEYTQQVMSTPDHGDSNVDQAPLESVRSLATATRVVIDQVLGGMTFASARSAASFVSEALLRTLVDQLPGAKLVKVAVIAAPTSTSEPHIIASTALADIQEVGARQPQLSNARSPVINGQSSMAVTRQRLRENLGASVVLSGHIDSRAAYVNRDERLRVRSRSSSEFSAVARRIGCQKLGYTIDWSPKHTPNALHVNCDMVDRLIQEHAERSSLQGLDFLSTLAISTMTSLPEGALIHLFMSAGAKSLLPSGTLKLGNELIISPPRVDANVVAINGRWMIRLPSLSVDRLLKSSTSRQQVWLEMRITAHKVERMESGPSVDLALETSSVLQAIQAAITPRLLDVVANDLNDRVATQLAQVVLREHLLFPSHFQVTSMTLTLTNRQRVLGRARWSERNDTFAQSENDPAVDDSSDQGDGWHVSDQATGALGTVDDKKSSSYDEAEFEEVSGDRINERAAEHSNGDRGSRGMSLHTTKGAVFAESESDVSTPALTKATGFALMLFRVWWSTEDVTVAKDLTLDSMSTLLTTASLNGATGSIQDLVSITTSVRSALSDRPSTTLVFALKKDHVSRSQHTFKGQFRARINVDDFDERTTTTVQITLPIITGLAWGIGSLSRVCSVRLTLRSTFESDMYQFTDDVAAAQVSPTMGSLADALRPLMASYDINSSPSKLASTIASHVREEAALLWLQMPPTAIEVTLMSRSLDGKPIFGQCHSRPSVDTTPSLVTTNQESTAIIALGSNVGDRLEAIERACSAIDDGPDMRIVRTSNLYESEPMYVEDQARFLNGVCQVRTQLPPVELLDRLQAIELNLGRVKHIDKGPRNIDLDILLYNSDRFESERLTIPHQLLKEREFVLRPLDNLGLGSIEPLRASAQALLRRMETWSTPSMYSQVSLGPPQATVNTGAPKRRTQMMSILNVTPDSFSDGGVHEPTDLEALKASVSAHVVGGATVIDIGGQSSRPDAPDVTAEDEITRILPAIQAIKSLPAAEHIAISIDTYRASVAKAAIKAGAHIINDISGGLLDAEMLPTIARLGCTYIIMHMRGTPATMQNEENLRYPAGLIPTIATELKARLQAAEEAGIRRWRIILDPGIGFSKTVDQNLEILRELPALRQRADLRDMPWLIGSSRKGFVGKVTDVAEAKDRTWGTAATVTAAVQGGAEIVRVHDVAEMAQVVKMSDAIYRV</sequence>
<proteinExistence type="inferred from homology"/>
<comment type="similarity">
    <text evidence="22">In the central section; belongs to the HPPK family.</text>
</comment>
<evidence type="ECO:0000313" key="28">
    <source>
        <dbReference type="Proteomes" id="UP001274830"/>
    </source>
</evidence>
<evidence type="ECO:0000256" key="11">
    <source>
        <dbReference type="ARBA" id="ARBA00013043"/>
    </source>
</evidence>
<dbReference type="FunFam" id="3.20.20.20:FF:000006">
    <property type="entry name" value="Dihydropteroate synthase"/>
    <property type="match status" value="1"/>
</dbReference>
<dbReference type="EMBL" id="JAUTXT010000004">
    <property type="protein sequence ID" value="KAK3678339.1"/>
    <property type="molecule type" value="Genomic_DNA"/>
</dbReference>
<keyword evidence="19" id="KW-0289">Folate biosynthesis</keyword>
<dbReference type="InterPro" id="IPR000489">
    <property type="entry name" value="Pterin-binding_dom"/>
</dbReference>
<reference evidence="27" key="1">
    <citation type="submission" date="2023-07" db="EMBL/GenBank/DDBJ databases">
        <title>Black Yeasts Isolated from many extreme environments.</title>
        <authorList>
            <person name="Coleine C."/>
            <person name="Stajich J.E."/>
            <person name="Selbmann L."/>
        </authorList>
    </citation>
    <scope>NUCLEOTIDE SEQUENCE</scope>
    <source>
        <strain evidence="27">CCFEE 5485</strain>
    </source>
</reference>
<gene>
    <name evidence="27" type="primary">FOL1</name>
    <name evidence="27" type="ORF">LTR78_001636</name>
</gene>
<dbReference type="PANTHER" id="PTHR20941">
    <property type="entry name" value="FOLATE SYNTHESIS PROTEINS"/>
    <property type="match status" value="1"/>
</dbReference>
<evidence type="ECO:0000256" key="24">
    <source>
        <dbReference type="ARBA" id="ARBA00068111"/>
    </source>
</evidence>
<dbReference type="GO" id="GO:0004150">
    <property type="term" value="F:dihydroneopterin aldolase activity"/>
    <property type="evidence" value="ECO:0007669"/>
    <property type="project" value="UniProtKB-EC"/>
</dbReference>
<dbReference type="GO" id="GO:0005740">
    <property type="term" value="C:mitochondrial envelope"/>
    <property type="evidence" value="ECO:0007669"/>
    <property type="project" value="TreeGrafter"/>
</dbReference>
<dbReference type="SUPFAM" id="SSF55083">
    <property type="entry name" value="6-hydroxymethyl-7,8-dihydropterin pyrophosphokinase, HPPK"/>
    <property type="match status" value="1"/>
</dbReference>
<dbReference type="Gene3D" id="3.20.20.20">
    <property type="entry name" value="Dihydropteroate synthase-like"/>
    <property type="match status" value="1"/>
</dbReference>
<evidence type="ECO:0000256" key="20">
    <source>
        <dbReference type="ARBA" id="ARBA00023268"/>
    </source>
</evidence>
<evidence type="ECO:0000313" key="27">
    <source>
        <dbReference type="EMBL" id="KAK3678339.1"/>
    </source>
</evidence>
<dbReference type="GO" id="GO:0046872">
    <property type="term" value="F:metal ion binding"/>
    <property type="evidence" value="ECO:0007669"/>
    <property type="project" value="UniProtKB-KW"/>
</dbReference>
<evidence type="ECO:0000256" key="8">
    <source>
        <dbReference type="ARBA" id="ARBA00009640"/>
    </source>
</evidence>
<evidence type="ECO:0000256" key="9">
    <source>
        <dbReference type="ARBA" id="ARBA00009951"/>
    </source>
</evidence>
<dbReference type="Pfam" id="PF00809">
    <property type="entry name" value="Pterin_bind"/>
    <property type="match status" value="1"/>
</dbReference>
<dbReference type="Gene3D" id="3.30.70.560">
    <property type="entry name" value="7,8-Dihydro-6-hydroxymethylpterin-pyrophosphokinase HPPK"/>
    <property type="match status" value="1"/>
</dbReference>
<feature type="region of interest" description="Disordered" evidence="25">
    <location>
        <begin position="462"/>
        <end position="538"/>
    </location>
</feature>
<dbReference type="NCBIfam" id="TIGR01498">
    <property type="entry name" value="folK"/>
    <property type="match status" value="1"/>
</dbReference>
<evidence type="ECO:0000256" key="21">
    <source>
        <dbReference type="ARBA" id="ARBA00058009"/>
    </source>
</evidence>
<comment type="pathway">
    <text evidence="5">Cofactor biosynthesis; tetrahydrofolate biosynthesis; 7,8-dihydrofolate from 2-amino-4-hydroxy-6-hydroxymethyl-7,8-dihydropteridine diphosphate and 4-aminobenzoate: step 1/2.</text>
</comment>
<evidence type="ECO:0000259" key="26">
    <source>
        <dbReference type="PROSITE" id="PS50972"/>
    </source>
</evidence>
<evidence type="ECO:0000256" key="10">
    <source>
        <dbReference type="ARBA" id="ARBA00012458"/>
    </source>
</evidence>
<dbReference type="Pfam" id="PF01288">
    <property type="entry name" value="HPPK"/>
    <property type="match status" value="1"/>
</dbReference>
<dbReference type="InterPro" id="IPR045031">
    <property type="entry name" value="DHP_synth-like"/>
</dbReference>
<dbReference type="GO" id="GO:0046656">
    <property type="term" value="P:folic acid biosynthetic process"/>
    <property type="evidence" value="ECO:0007669"/>
    <property type="project" value="UniProtKB-KW"/>
</dbReference>
<dbReference type="NCBIfam" id="TIGR01496">
    <property type="entry name" value="DHPS"/>
    <property type="match status" value="1"/>
</dbReference>
<organism evidence="27 28">
    <name type="scientific">Recurvomyces mirabilis</name>
    <dbReference type="NCBI Taxonomy" id="574656"/>
    <lineage>
        <taxon>Eukaryota</taxon>
        <taxon>Fungi</taxon>
        <taxon>Dikarya</taxon>
        <taxon>Ascomycota</taxon>
        <taxon>Pezizomycotina</taxon>
        <taxon>Dothideomycetes</taxon>
        <taxon>Dothideomycetidae</taxon>
        <taxon>Mycosphaerellales</taxon>
        <taxon>Teratosphaeriaceae</taxon>
        <taxon>Recurvomyces</taxon>
    </lineage>
</organism>
<dbReference type="PROSITE" id="PS00793">
    <property type="entry name" value="DHPS_2"/>
    <property type="match status" value="1"/>
</dbReference>
<keyword evidence="15" id="KW-0547">Nucleotide-binding</keyword>
<comment type="caution">
    <text evidence="27">The sequence shown here is derived from an EMBL/GenBank/DDBJ whole genome shotgun (WGS) entry which is preliminary data.</text>
</comment>
<evidence type="ECO:0000256" key="22">
    <source>
        <dbReference type="ARBA" id="ARBA00061548"/>
    </source>
</evidence>
<comment type="catalytic activity">
    <reaction evidence="2">
        <text>6-hydroxymethyl-7,8-dihydropterin + ATP = (7,8-dihydropterin-6-yl)methyl diphosphate + AMP + H(+)</text>
        <dbReference type="Rhea" id="RHEA:11412"/>
        <dbReference type="ChEBI" id="CHEBI:15378"/>
        <dbReference type="ChEBI" id="CHEBI:30616"/>
        <dbReference type="ChEBI" id="CHEBI:44841"/>
        <dbReference type="ChEBI" id="CHEBI:72950"/>
        <dbReference type="ChEBI" id="CHEBI:456215"/>
        <dbReference type="EC" id="2.7.6.3"/>
    </reaction>
</comment>
<comment type="cofactor">
    <cofactor evidence="4">
        <name>Mg(2+)</name>
        <dbReference type="ChEBI" id="CHEBI:18420"/>
    </cofactor>
</comment>
<evidence type="ECO:0000256" key="1">
    <source>
        <dbReference type="ARBA" id="ARBA00000012"/>
    </source>
</evidence>
<dbReference type="GO" id="GO:0003848">
    <property type="term" value="F:2-amino-4-hydroxy-6-hydroxymethyldihydropteridine diphosphokinase activity"/>
    <property type="evidence" value="ECO:0007669"/>
    <property type="project" value="UniProtKB-EC"/>
</dbReference>
<comment type="pathway">
    <text evidence="6">Cofactor biosynthesis; tetrahydrofolate biosynthesis; 2-amino-4-hydroxy-6-hydroxymethyl-7,8-dihydropteridine diphosphate from 7,8-dihydroneopterin triphosphate: step 3/4.</text>
</comment>
<evidence type="ECO:0000256" key="7">
    <source>
        <dbReference type="ARBA" id="ARBA00005051"/>
    </source>
</evidence>
<evidence type="ECO:0000256" key="25">
    <source>
        <dbReference type="SAM" id="MobiDB-lite"/>
    </source>
</evidence>
<dbReference type="EC" id="2.5.1.15" evidence="10"/>
<evidence type="ECO:0000256" key="4">
    <source>
        <dbReference type="ARBA" id="ARBA00001946"/>
    </source>
</evidence>
<evidence type="ECO:0000256" key="2">
    <source>
        <dbReference type="ARBA" id="ARBA00000198"/>
    </source>
</evidence>
<dbReference type="GO" id="GO:0004156">
    <property type="term" value="F:dihydropteroate synthase activity"/>
    <property type="evidence" value="ECO:0007669"/>
    <property type="project" value="UniProtKB-EC"/>
</dbReference>
<comment type="function">
    <text evidence="21">Catalyzes three sequential steps of tetrahydrofolate biosynthesis.</text>
</comment>
<evidence type="ECO:0000256" key="17">
    <source>
        <dbReference type="ARBA" id="ARBA00022840"/>
    </source>
</evidence>
<evidence type="ECO:0000256" key="19">
    <source>
        <dbReference type="ARBA" id="ARBA00022909"/>
    </source>
</evidence>
<keyword evidence="28" id="KW-1185">Reference proteome</keyword>
<evidence type="ECO:0000256" key="18">
    <source>
        <dbReference type="ARBA" id="ARBA00022842"/>
    </source>
</evidence>
<keyword evidence="20" id="KW-0511">Multifunctional enzyme</keyword>
<feature type="domain" description="Pterin-binding" evidence="26">
    <location>
        <begin position="978"/>
        <end position="1244"/>
    </location>
</feature>